<keyword evidence="6" id="KW-0677">Repeat</keyword>
<reference evidence="14" key="2">
    <citation type="submission" date="2025-08" db="UniProtKB">
        <authorList>
            <consortium name="Ensembl"/>
        </authorList>
    </citation>
    <scope>IDENTIFICATION</scope>
</reference>
<evidence type="ECO:0000256" key="3">
    <source>
        <dbReference type="ARBA" id="ARBA00022536"/>
    </source>
</evidence>
<dbReference type="InterPro" id="IPR000742">
    <property type="entry name" value="EGF"/>
</dbReference>
<dbReference type="SMART" id="SM00180">
    <property type="entry name" value="EGF_Lam"/>
    <property type="match status" value="8"/>
</dbReference>
<dbReference type="PANTHER" id="PTHR24052">
    <property type="entry name" value="DELTA-RELATED"/>
    <property type="match status" value="1"/>
</dbReference>
<dbReference type="STRING" id="62062.ENSHHUP00000076471"/>
<feature type="disulfide bond" evidence="11">
    <location>
        <begin position="90"/>
        <end position="99"/>
    </location>
</feature>
<evidence type="ECO:0000256" key="1">
    <source>
        <dbReference type="ARBA" id="ARBA00004162"/>
    </source>
</evidence>
<evidence type="ECO:0000313" key="15">
    <source>
        <dbReference type="Proteomes" id="UP000314982"/>
    </source>
</evidence>
<dbReference type="FunFam" id="2.170.300.10:FF:000007">
    <property type="entry name" value="multiple epidermal growth factor-like domains protein 10"/>
    <property type="match status" value="1"/>
</dbReference>
<feature type="chain" id="PRO_5021474610" evidence="12">
    <location>
        <begin position="19"/>
        <end position="696"/>
    </location>
</feature>
<feature type="disulfide bond" evidence="11">
    <location>
        <begin position="459"/>
        <end position="468"/>
    </location>
</feature>
<keyword evidence="2" id="KW-1003">Cell membrane</keyword>
<feature type="domain" description="EGF-like" evidence="13">
    <location>
        <begin position="560"/>
        <end position="595"/>
    </location>
</feature>
<accession>A0A4W5QG87</accession>
<evidence type="ECO:0000259" key="13">
    <source>
        <dbReference type="PROSITE" id="PS50026"/>
    </source>
</evidence>
<keyword evidence="5 12" id="KW-0732">Signal</keyword>
<keyword evidence="8" id="KW-0472">Membrane</keyword>
<feature type="disulfide bond" evidence="11">
    <location>
        <begin position="258"/>
        <end position="267"/>
    </location>
</feature>
<feature type="disulfide bond" evidence="11">
    <location>
        <begin position="585"/>
        <end position="594"/>
    </location>
</feature>
<dbReference type="InterPro" id="IPR002049">
    <property type="entry name" value="LE_dom"/>
</dbReference>
<evidence type="ECO:0000256" key="6">
    <source>
        <dbReference type="ARBA" id="ARBA00022737"/>
    </source>
</evidence>
<name>A0A4W5QG87_9TELE</name>
<evidence type="ECO:0000256" key="12">
    <source>
        <dbReference type="SAM" id="SignalP"/>
    </source>
</evidence>
<dbReference type="PRINTS" id="PR00011">
    <property type="entry name" value="EGFLAMININ"/>
</dbReference>
<proteinExistence type="inferred from homology"/>
<protein>
    <submittedName>
        <fullName evidence="14">Multiple EGF-like-domains 11</fullName>
    </submittedName>
</protein>
<reference evidence="14" key="3">
    <citation type="submission" date="2025-09" db="UniProtKB">
        <authorList>
            <consortium name="Ensembl"/>
        </authorList>
    </citation>
    <scope>IDENTIFICATION</scope>
</reference>
<evidence type="ECO:0000256" key="10">
    <source>
        <dbReference type="ARBA" id="ARBA00038377"/>
    </source>
</evidence>
<dbReference type="Pfam" id="PF23106">
    <property type="entry name" value="EGF_Teneurin"/>
    <property type="match status" value="1"/>
</dbReference>
<keyword evidence="3 11" id="KW-0245">EGF-like domain</keyword>
<reference evidence="15" key="1">
    <citation type="submission" date="2018-06" db="EMBL/GenBank/DDBJ databases">
        <title>Genome assembly of Danube salmon.</title>
        <authorList>
            <person name="Macqueen D.J."/>
            <person name="Gundappa M.K."/>
        </authorList>
    </citation>
    <scope>NUCLEOTIDE SEQUENCE [LARGE SCALE GENOMIC DNA]</scope>
</reference>
<dbReference type="Pfam" id="PF00053">
    <property type="entry name" value="EGF_laminin"/>
    <property type="match status" value="5"/>
</dbReference>
<evidence type="ECO:0000313" key="14">
    <source>
        <dbReference type="Ensembl" id="ENSHHUP00000076471.1"/>
    </source>
</evidence>
<evidence type="ECO:0000256" key="7">
    <source>
        <dbReference type="ARBA" id="ARBA00022989"/>
    </source>
</evidence>
<evidence type="ECO:0000256" key="8">
    <source>
        <dbReference type="ARBA" id="ARBA00023136"/>
    </source>
</evidence>
<keyword evidence="7" id="KW-1133">Transmembrane helix</keyword>
<organism evidence="14 15">
    <name type="scientific">Hucho hucho</name>
    <name type="common">huchen</name>
    <dbReference type="NCBI Taxonomy" id="62062"/>
    <lineage>
        <taxon>Eukaryota</taxon>
        <taxon>Metazoa</taxon>
        <taxon>Chordata</taxon>
        <taxon>Craniata</taxon>
        <taxon>Vertebrata</taxon>
        <taxon>Euteleostomi</taxon>
        <taxon>Actinopterygii</taxon>
        <taxon>Neopterygii</taxon>
        <taxon>Teleostei</taxon>
        <taxon>Protacanthopterygii</taxon>
        <taxon>Salmoniformes</taxon>
        <taxon>Salmonidae</taxon>
        <taxon>Salmoninae</taxon>
        <taxon>Hucho</taxon>
    </lineage>
</organism>
<feature type="domain" description="EGF-like" evidence="13">
    <location>
        <begin position="70"/>
        <end position="100"/>
    </location>
</feature>
<dbReference type="GO" id="GO:0005886">
    <property type="term" value="C:plasma membrane"/>
    <property type="evidence" value="ECO:0007669"/>
    <property type="project" value="UniProtKB-SubCell"/>
</dbReference>
<dbReference type="AlphaFoldDB" id="A0A4W5QG87"/>
<comment type="subcellular location">
    <subcellularLocation>
        <location evidence="1">Cell membrane</location>
        <topology evidence="1">Single-pass membrane protein</topology>
    </subcellularLocation>
</comment>
<dbReference type="PROSITE" id="PS50026">
    <property type="entry name" value="EGF_3"/>
    <property type="match status" value="6"/>
</dbReference>
<keyword evidence="4" id="KW-0812">Transmembrane</keyword>
<evidence type="ECO:0000256" key="4">
    <source>
        <dbReference type="ARBA" id="ARBA00022692"/>
    </source>
</evidence>
<feature type="domain" description="EGF-like" evidence="13">
    <location>
        <begin position="233"/>
        <end position="268"/>
    </location>
</feature>
<feature type="disulfide bond" evidence="11">
    <location>
        <begin position="528"/>
        <end position="537"/>
    </location>
</feature>
<evidence type="ECO:0000256" key="5">
    <source>
        <dbReference type="ARBA" id="ARBA00022729"/>
    </source>
</evidence>
<evidence type="ECO:0000256" key="9">
    <source>
        <dbReference type="ARBA" id="ARBA00023157"/>
    </source>
</evidence>
<feature type="signal peptide" evidence="12">
    <location>
        <begin position="1"/>
        <end position="18"/>
    </location>
</feature>
<feature type="domain" description="EGF-like" evidence="13">
    <location>
        <begin position="503"/>
        <end position="538"/>
    </location>
</feature>
<dbReference type="SMART" id="SM00181">
    <property type="entry name" value="EGF"/>
    <property type="match status" value="10"/>
</dbReference>
<dbReference type="Ensembl" id="ENSHHUT00000078968.1">
    <property type="protein sequence ID" value="ENSHHUP00000076471.1"/>
    <property type="gene ID" value="ENSHHUG00000044755.1"/>
</dbReference>
<dbReference type="FunFam" id="2.170.300.10:FF:000041">
    <property type="entry name" value="Tyrosine protein kinase receptor tie-1, putative"/>
    <property type="match status" value="2"/>
</dbReference>
<comment type="similarity">
    <text evidence="10">Belongs to the MEGF family.</text>
</comment>
<feature type="domain" description="EGF-like" evidence="13">
    <location>
        <begin position="195"/>
        <end position="225"/>
    </location>
</feature>
<feature type="disulfide bond" evidence="11">
    <location>
        <begin position="215"/>
        <end position="224"/>
    </location>
</feature>
<dbReference type="PROSITE" id="PS00022">
    <property type="entry name" value="EGF_1"/>
    <property type="match status" value="9"/>
</dbReference>
<feature type="domain" description="EGF-like" evidence="13">
    <location>
        <begin position="434"/>
        <end position="469"/>
    </location>
</feature>
<keyword evidence="15" id="KW-1185">Reference proteome</keyword>
<evidence type="ECO:0000256" key="11">
    <source>
        <dbReference type="PROSITE-ProRule" id="PRU00076"/>
    </source>
</evidence>
<dbReference type="Proteomes" id="UP000314982">
    <property type="component" value="Unassembled WGS sequence"/>
</dbReference>
<sequence>MFSALCSLLSVLCSLLNSDLPSPLMVCLISHPSDILRGCSGFCFSCIDSPPVCVSLSPGCQSDFWGPHCSNRCQCQNEGKCNPITGACVCTDGYQGWRCEEPCESGYYGKACHLTCQCLNGATCHHETGECICSPGYSGALSEKGGGLQAEEHHPNREARGWQHHVVGYILSFCVPQGSVCAQPCQVGKYGINCSKDCSCLNGGLCDHIAGQCQCTAGYSGRRCQEECPVGWYGPQCSLRCDCQNGAKCYHINGACLCDTGFKGPHCQERFCPPGLYGLICDKYCPCNASNTVRYVGQYTDIILLYYSNCSLSLSIGSFLSSPHRHGQCTCTAGWGVDCSSLCSSGSWGLGCNQSCLCANGAACDPMDGVCTCSPGWRGEHCLLPCPDGMYGMECRGRCDCSHGDGCDHVTGFCRCLAGWTGTQCDSVCPQGLWGPNCSVTCSCQNRGSCSPEDGTCVCSPGYRGTSCKRICHTLICFTCLCDCLHPPPGVTHLPLLCFSGSYGKGCSEICLCTNNGTCNPIDGSCQCFPGWIGEDCSHSTCNCHNGAQCTASGCPLGFYGRDCTEVCRCQNGGNCDHMTGQCVCLTGFMGTSCEQKCPPGRFGYGCQQLCDCMNNATCDYVTGTCYCSSGHKGIRCDQGKENRHTTQQTWEHSQKDDNIIPKNIQRMFLIKTIYCKKNNFLNLDEFIGQCTGSAM</sequence>
<dbReference type="InterPro" id="IPR052485">
    <property type="entry name" value="MEGF_diff_regulators"/>
</dbReference>
<dbReference type="GeneTree" id="ENSGT00940000155333"/>
<comment type="caution">
    <text evidence="11">Lacks conserved residue(s) required for the propagation of feature annotation.</text>
</comment>
<dbReference type="Gene3D" id="2.170.300.10">
    <property type="entry name" value="Tie2 ligand-binding domain superfamily"/>
    <property type="match status" value="5"/>
</dbReference>
<evidence type="ECO:0000256" key="2">
    <source>
        <dbReference type="ARBA" id="ARBA00022475"/>
    </source>
</evidence>
<keyword evidence="9 11" id="KW-1015">Disulfide bond</keyword>
<dbReference type="PANTHER" id="PTHR24052:SF13">
    <property type="entry name" value="MULTIPLE EGF LIKE DOMAINS 11"/>
    <property type="match status" value="1"/>
</dbReference>
<dbReference type="PROSITE" id="PS01186">
    <property type="entry name" value="EGF_2"/>
    <property type="match status" value="2"/>
</dbReference>